<dbReference type="Proteomes" id="UP000694520">
    <property type="component" value="Chromosome 19"/>
</dbReference>
<evidence type="ECO:0000256" key="1">
    <source>
        <dbReference type="SAM" id="MobiDB-lite"/>
    </source>
</evidence>
<gene>
    <name evidence="2" type="primary">PIK3R6</name>
</gene>
<dbReference type="Ensembl" id="ENSBGRT00000049420.1">
    <property type="protein sequence ID" value="ENSBGRP00000042628.1"/>
    <property type="gene ID" value="ENSBGRG00000026668.1"/>
</dbReference>
<dbReference type="PANTHER" id="PTHR15593:SF1">
    <property type="entry name" value="PHOSPHOINOSITIDE 3-KINASE REGULATORY SUBUNIT 6"/>
    <property type="match status" value="1"/>
</dbReference>
<proteinExistence type="predicted"/>
<keyword evidence="3" id="KW-1185">Reference proteome</keyword>
<evidence type="ECO:0000313" key="3">
    <source>
        <dbReference type="Proteomes" id="UP000694520"/>
    </source>
</evidence>
<protein>
    <submittedName>
        <fullName evidence="2">Phosphoinositide-3-kinase regulatory subunit 6</fullName>
    </submittedName>
</protein>
<organism evidence="2 3">
    <name type="scientific">Bos mutus grunniens</name>
    <name type="common">Wild yak</name>
    <name type="synonym">Bos grunniens</name>
    <dbReference type="NCBI Taxonomy" id="30521"/>
    <lineage>
        <taxon>Eukaryota</taxon>
        <taxon>Metazoa</taxon>
        <taxon>Chordata</taxon>
        <taxon>Craniata</taxon>
        <taxon>Vertebrata</taxon>
        <taxon>Euteleostomi</taxon>
        <taxon>Mammalia</taxon>
        <taxon>Eutheria</taxon>
        <taxon>Laurasiatheria</taxon>
        <taxon>Artiodactyla</taxon>
        <taxon>Ruminantia</taxon>
        <taxon>Pecora</taxon>
        <taxon>Bovidae</taxon>
        <taxon>Bovinae</taxon>
        <taxon>Bos</taxon>
    </lineage>
</organism>
<dbReference type="GO" id="GO:0005944">
    <property type="term" value="C:phosphatidylinositol 3-kinase complex, class IB"/>
    <property type="evidence" value="ECO:0007669"/>
    <property type="project" value="Ensembl"/>
</dbReference>
<dbReference type="PANTHER" id="PTHR15593">
    <property type="entry name" value="PHOSPHATIDYLINOSITOL 3-KINASE REGULATORY SUBUNIT"/>
    <property type="match status" value="1"/>
</dbReference>
<dbReference type="InterPro" id="IPR019522">
    <property type="entry name" value="PIK3R5/6"/>
</dbReference>
<feature type="compositionally biased region" description="Low complexity" evidence="1">
    <location>
        <begin position="626"/>
        <end position="641"/>
    </location>
</feature>
<dbReference type="GO" id="GO:0046935">
    <property type="term" value="F:1-phosphatidylinositol-3-kinase regulator activity"/>
    <property type="evidence" value="ECO:0007669"/>
    <property type="project" value="Ensembl"/>
</dbReference>
<dbReference type="GO" id="GO:0045766">
    <property type="term" value="P:positive regulation of angiogenesis"/>
    <property type="evidence" value="ECO:0007669"/>
    <property type="project" value="Ensembl"/>
</dbReference>
<accession>A0A8B9YZD1</accession>
<sequence>MGKGKEGEGTEPGLCDTGLFSAGLEAAETPIIRDWWPPWARLWAAELLLSQDVELDLQRSVQAVLRELSAQAPALQSNRGMWRWSLHKKVERDPGKSPMLVRILLRELEKAESEDARHIIIPLLHTLMYVLTKATGITEELHRRTYAFCTRLLTLPAPYCTIALDCAIRLKTETAVPGTLYQRLVIAEQNLTSELYPYRERVFLFVDPELVSPSVCSALLLEIEAASGQQTPEACMRHVVSHALQAALGEACHAGALQRKLLASSRPALEGYFHAVVTAVEQMAREPSPSREGHLERLEEIYCSLLGPAVAARGRCGGDSLQDEPLSVPLPSPRITFHLWTDEEQLWKELVLFLRPQTQLRLSADLEALDLQGLLPDWELARASMLSTDSGIERDLPLGADELLAPGSPEAERAGLQRKGGIKKRVWPADIVMPGSWDGPPGLHRRTGRPSGDGELLPGVSRLHTARVLVLGDDRMLGRLARAYRNLRKRETQRFCLTPRLSLQLYYIPLLAPETSVASRRSELGELAAFLGRADPWYEGIVNSLCPTIHKLAEMPLSLDTSQTVDPFILDAITYYVRMGTQPVYFQIYTVKIFSGDLSQDPAEDIFLTELKVKIQDSKFPKGEHLSPLSQSSADSASSRPTSRKSSHLSQPHPTPSFPPLLNTRVPCPLQAFPALRAAWPPLRCSFSALEQMWRHLGLNEGGMGPPTFIQPLLFPQIVFHPGGGAWPRVQGLSSPSATRRSVGVAPSGGGRRYRWRGAGVRDMVGVGERGADRGTFCPSLDTAPSFPTSRAFCRDGRVMTGLTYGRGGHLM</sequence>
<dbReference type="AlphaFoldDB" id="A0A8B9YZD1"/>
<reference evidence="2" key="2">
    <citation type="submission" date="2025-08" db="UniProtKB">
        <authorList>
            <consortium name="Ensembl"/>
        </authorList>
    </citation>
    <scope>IDENTIFICATION</scope>
</reference>
<dbReference type="Pfam" id="PF10486">
    <property type="entry name" value="PI3K_1B_p101"/>
    <property type="match status" value="2"/>
</dbReference>
<name>A0A8B9YZD1_BOSMU</name>
<reference evidence="2" key="1">
    <citation type="submission" date="2019-05" db="EMBL/GenBank/DDBJ databases">
        <authorList>
            <person name="Zhang S."/>
            <person name="Liu J."/>
        </authorList>
    </citation>
    <scope>NUCLEOTIDE SEQUENCE [LARGE SCALE GENOMIC DNA]</scope>
</reference>
<dbReference type="GeneTree" id="ENSGT00530000063753"/>
<reference evidence="2" key="3">
    <citation type="submission" date="2025-09" db="UniProtKB">
        <authorList>
            <consortium name="Ensembl"/>
        </authorList>
    </citation>
    <scope>IDENTIFICATION</scope>
</reference>
<dbReference type="GO" id="GO:0042269">
    <property type="term" value="P:regulation of natural killer cell mediated cytotoxicity"/>
    <property type="evidence" value="ECO:0007669"/>
    <property type="project" value="Ensembl"/>
</dbReference>
<feature type="region of interest" description="Disordered" evidence="1">
    <location>
        <begin position="621"/>
        <end position="661"/>
    </location>
</feature>
<dbReference type="GO" id="GO:0046934">
    <property type="term" value="F:1-phosphatidylinositol-4,5-bisphosphate 3-kinase activity"/>
    <property type="evidence" value="ECO:0007669"/>
    <property type="project" value="Ensembl"/>
</dbReference>
<dbReference type="GO" id="GO:0045582">
    <property type="term" value="P:positive regulation of T cell differentiation"/>
    <property type="evidence" value="ECO:0007669"/>
    <property type="project" value="Ensembl"/>
</dbReference>
<evidence type="ECO:0000313" key="2">
    <source>
        <dbReference type="Ensembl" id="ENSBGRP00000042628.1"/>
    </source>
</evidence>
<dbReference type="GO" id="GO:0007186">
    <property type="term" value="P:G protein-coupled receptor signaling pathway"/>
    <property type="evidence" value="ECO:0007669"/>
    <property type="project" value="Ensembl"/>
</dbReference>